<evidence type="ECO:0000259" key="1">
    <source>
        <dbReference type="Pfam" id="PF13467"/>
    </source>
</evidence>
<dbReference type="EMBL" id="JAXCLW010000004">
    <property type="protein sequence ID" value="MDY0884289.1"/>
    <property type="molecule type" value="Genomic_DNA"/>
</dbReference>
<name>A0ABU5EEL6_9PROT</name>
<keyword evidence="3" id="KW-1185">Reference proteome</keyword>
<dbReference type="InterPro" id="IPR027373">
    <property type="entry name" value="RHH_dom"/>
</dbReference>
<proteinExistence type="predicted"/>
<dbReference type="Pfam" id="PF13467">
    <property type="entry name" value="RHH_4"/>
    <property type="match status" value="1"/>
</dbReference>
<protein>
    <submittedName>
        <fullName evidence="2">Ribbon-helix-helix domain-containing protein</fullName>
    </submittedName>
</protein>
<evidence type="ECO:0000313" key="2">
    <source>
        <dbReference type="EMBL" id="MDY0884289.1"/>
    </source>
</evidence>
<dbReference type="Proteomes" id="UP001279642">
    <property type="component" value="Unassembled WGS sequence"/>
</dbReference>
<gene>
    <name evidence="2" type="ORF">SMD27_15705</name>
</gene>
<comment type="caution">
    <text evidence="2">The sequence shown here is derived from an EMBL/GenBank/DDBJ whole genome shotgun (WGS) entry which is preliminary data.</text>
</comment>
<reference evidence="2 3" key="1">
    <citation type="journal article" date="2016" name="Antonie Van Leeuwenhoek">
        <title>Dongia soli sp. nov., isolated from soil from Dokdo, Korea.</title>
        <authorList>
            <person name="Kim D.U."/>
            <person name="Lee H."/>
            <person name="Kim H."/>
            <person name="Kim S.G."/>
            <person name="Ka J.O."/>
        </authorList>
    </citation>
    <scope>NUCLEOTIDE SEQUENCE [LARGE SCALE GENOMIC DNA]</scope>
    <source>
        <strain evidence="2 3">D78</strain>
    </source>
</reference>
<sequence>MTIAGHKTSFTLEAAFWDALKNIAEKHGRSVAQLVARVDQQRGSAGSETPPNLSSALRVFVLQQLQETEQQHGNEP</sequence>
<dbReference type="InterPro" id="IPR038268">
    <property type="entry name" value="RHH_sf"/>
</dbReference>
<feature type="domain" description="Ribbon-helix-helix" evidence="1">
    <location>
        <begin position="2"/>
        <end position="65"/>
    </location>
</feature>
<organism evidence="2 3">
    <name type="scientific">Dongia soli</name>
    <dbReference type="NCBI Taxonomy" id="600628"/>
    <lineage>
        <taxon>Bacteria</taxon>
        <taxon>Pseudomonadati</taxon>
        <taxon>Pseudomonadota</taxon>
        <taxon>Alphaproteobacteria</taxon>
        <taxon>Rhodospirillales</taxon>
        <taxon>Dongiaceae</taxon>
        <taxon>Dongia</taxon>
    </lineage>
</organism>
<dbReference type="RefSeq" id="WP_320509355.1">
    <property type="nucleotide sequence ID" value="NZ_JAXCLW010000004.1"/>
</dbReference>
<dbReference type="Gene3D" id="1.10.3990.20">
    <property type="entry name" value="protein bp1543"/>
    <property type="match status" value="1"/>
</dbReference>
<evidence type="ECO:0000313" key="3">
    <source>
        <dbReference type="Proteomes" id="UP001279642"/>
    </source>
</evidence>
<accession>A0ABU5EEL6</accession>